<accession>A0A1M5Z567</accession>
<dbReference type="InterPro" id="IPR035890">
    <property type="entry name" value="Anti-sigma-28_factor_FlgM_sf"/>
</dbReference>
<dbReference type="GO" id="GO:0044781">
    <property type="term" value="P:bacterial-type flagellum organization"/>
    <property type="evidence" value="ECO:0007669"/>
    <property type="project" value="UniProtKB-KW"/>
</dbReference>
<keyword evidence="6" id="KW-0804">Transcription</keyword>
<dbReference type="InterPro" id="IPR007412">
    <property type="entry name" value="FlgM"/>
</dbReference>
<dbReference type="InterPro" id="IPR031316">
    <property type="entry name" value="FlgM_C"/>
</dbReference>
<gene>
    <name evidence="11" type="ORF">SAMN04488135_11289</name>
</gene>
<evidence type="ECO:0000256" key="5">
    <source>
        <dbReference type="ARBA" id="ARBA00023015"/>
    </source>
</evidence>
<dbReference type="OrthoDB" id="9181369at2"/>
<evidence type="ECO:0000256" key="6">
    <source>
        <dbReference type="ARBA" id="ARBA00023163"/>
    </source>
</evidence>
<dbReference type="Pfam" id="PF04316">
    <property type="entry name" value="FlgM"/>
    <property type="match status" value="1"/>
</dbReference>
<evidence type="ECO:0000313" key="12">
    <source>
        <dbReference type="Proteomes" id="UP000184226"/>
    </source>
</evidence>
<keyword evidence="4" id="KW-1005">Bacterial flagellum biogenesis</keyword>
<reference evidence="11 12" key="1">
    <citation type="submission" date="2016-11" db="EMBL/GenBank/DDBJ databases">
        <authorList>
            <person name="Jaros S."/>
            <person name="Januszkiewicz K."/>
            <person name="Wedrychowicz H."/>
        </authorList>
    </citation>
    <scope>NUCLEOTIDE SEQUENCE [LARGE SCALE GENOMIC DNA]</scope>
    <source>
        <strain evidence="11 12">CGMCC 1.10190</strain>
    </source>
</reference>
<dbReference type="STRING" id="658167.SAMN04488135_11289"/>
<evidence type="ECO:0000256" key="3">
    <source>
        <dbReference type="ARBA" id="ARBA00022491"/>
    </source>
</evidence>
<dbReference type="Proteomes" id="UP000184226">
    <property type="component" value="Unassembled WGS sequence"/>
</dbReference>
<evidence type="ECO:0000256" key="9">
    <source>
        <dbReference type="SAM" id="MobiDB-lite"/>
    </source>
</evidence>
<feature type="region of interest" description="Disordered" evidence="9">
    <location>
        <begin position="1"/>
        <end position="39"/>
    </location>
</feature>
<dbReference type="SUPFAM" id="SSF101498">
    <property type="entry name" value="Anti-sigma factor FlgM"/>
    <property type="match status" value="1"/>
</dbReference>
<evidence type="ECO:0000259" key="10">
    <source>
        <dbReference type="Pfam" id="PF04316"/>
    </source>
</evidence>
<dbReference type="GO" id="GO:0045892">
    <property type="term" value="P:negative regulation of DNA-templated transcription"/>
    <property type="evidence" value="ECO:0007669"/>
    <property type="project" value="InterPro"/>
</dbReference>
<feature type="domain" description="Anti-sigma-28 factor FlgM C-terminal" evidence="10">
    <location>
        <begin position="40"/>
        <end position="88"/>
    </location>
</feature>
<protein>
    <recommendedName>
        <fullName evidence="2">Negative regulator of flagellin synthesis</fullName>
    </recommendedName>
    <alternativeName>
        <fullName evidence="8">Anti-sigma-28 factor</fullName>
    </alternativeName>
</protein>
<keyword evidence="12" id="KW-1185">Reference proteome</keyword>
<dbReference type="AlphaFoldDB" id="A0A1M5Z567"/>
<evidence type="ECO:0000256" key="1">
    <source>
        <dbReference type="ARBA" id="ARBA00005322"/>
    </source>
</evidence>
<keyword evidence="3" id="KW-0678">Repressor</keyword>
<sequence length="96" mass="9749">MKITSPPINSPARSSVAGSRTDGVNSASAPAASAGGKGAVDLSATARHLSNLQNSDNDVNVARVNEIRDALASGQLKIDPSRIADGLIASVRDLLK</sequence>
<comment type="function">
    <text evidence="7">Responsible for the coupling of flagellin expression to flagellar assembly by preventing expression of the flagellin genes when a component of the middle class of proteins is defective. It negatively regulates flagellar genes by inhibiting the activity of FliA by directly binding to FliA.</text>
</comment>
<evidence type="ECO:0000256" key="8">
    <source>
        <dbReference type="ARBA" id="ARBA00030117"/>
    </source>
</evidence>
<proteinExistence type="inferred from homology"/>
<dbReference type="RefSeq" id="WP_073106371.1">
    <property type="nucleotide sequence ID" value="NZ_FQXE01000012.1"/>
</dbReference>
<evidence type="ECO:0000256" key="2">
    <source>
        <dbReference type="ARBA" id="ARBA00017823"/>
    </source>
</evidence>
<evidence type="ECO:0000256" key="4">
    <source>
        <dbReference type="ARBA" id="ARBA00022795"/>
    </source>
</evidence>
<dbReference type="EMBL" id="FQXE01000012">
    <property type="protein sequence ID" value="SHI19248.1"/>
    <property type="molecule type" value="Genomic_DNA"/>
</dbReference>
<name>A0A1M5Z567_9BURK</name>
<evidence type="ECO:0000256" key="7">
    <source>
        <dbReference type="ARBA" id="ARBA00024739"/>
    </source>
</evidence>
<evidence type="ECO:0000313" key="11">
    <source>
        <dbReference type="EMBL" id="SHI19248.1"/>
    </source>
</evidence>
<comment type="similarity">
    <text evidence="1">Belongs to the FlgM family.</text>
</comment>
<feature type="compositionally biased region" description="Polar residues" evidence="9">
    <location>
        <begin position="11"/>
        <end position="25"/>
    </location>
</feature>
<dbReference type="NCBIfam" id="TIGR03824">
    <property type="entry name" value="FlgM_jcvi"/>
    <property type="match status" value="1"/>
</dbReference>
<keyword evidence="5" id="KW-0805">Transcription regulation</keyword>
<organism evidence="11 12">
    <name type="scientific">Pollutimonas bauzanensis</name>
    <dbReference type="NCBI Taxonomy" id="658167"/>
    <lineage>
        <taxon>Bacteria</taxon>
        <taxon>Pseudomonadati</taxon>
        <taxon>Pseudomonadota</taxon>
        <taxon>Betaproteobacteria</taxon>
        <taxon>Burkholderiales</taxon>
        <taxon>Alcaligenaceae</taxon>
        <taxon>Pollutimonas</taxon>
    </lineage>
</organism>